<evidence type="ECO:0000313" key="1">
    <source>
        <dbReference type="EMBL" id="OEU23455.1"/>
    </source>
</evidence>
<reference evidence="1 2" key="1">
    <citation type="submission" date="2016-09" db="EMBL/GenBank/DDBJ databases">
        <title>Extensive genetic diversity and differential bi-allelic expression allows diatom success in the polar Southern Ocean.</title>
        <authorList>
            <consortium name="DOE Joint Genome Institute"/>
            <person name="Mock T."/>
            <person name="Otillar R.P."/>
            <person name="Strauss J."/>
            <person name="Dupont C."/>
            <person name="Frickenhaus S."/>
            <person name="Maumus F."/>
            <person name="Mcmullan M."/>
            <person name="Sanges R."/>
            <person name="Schmutz J."/>
            <person name="Toseland A."/>
            <person name="Valas R."/>
            <person name="Veluchamy A."/>
            <person name="Ward B.J."/>
            <person name="Allen A."/>
            <person name="Barry K."/>
            <person name="Falciatore A."/>
            <person name="Ferrante M."/>
            <person name="Fortunato A.E."/>
            <person name="Gloeckner G."/>
            <person name="Gruber A."/>
            <person name="Hipkin R."/>
            <person name="Janech M."/>
            <person name="Kroth P."/>
            <person name="Leese F."/>
            <person name="Lindquist E."/>
            <person name="Lyon B.R."/>
            <person name="Martin J."/>
            <person name="Mayer C."/>
            <person name="Parker M."/>
            <person name="Quesneville H."/>
            <person name="Raymond J."/>
            <person name="Uhlig C."/>
            <person name="Valentin K.U."/>
            <person name="Worden A.Z."/>
            <person name="Armbrust E.V."/>
            <person name="Bowler C."/>
            <person name="Green B."/>
            <person name="Moulton V."/>
            <person name="Van Oosterhout C."/>
            <person name="Grigoriev I."/>
        </authorList>
    </citation>
    <scope>NUCLEOTIDE SEQUENCE [LARGE SCALE GENOMIC DNA]</scope>
    <source>
        <strain evidence="1 2">CCMP1102</strain>
    </source>
</reference>
<name>A0A1E7FZ88_9STRA</name>
<dbReference type="InParanoid" id="A0A1E7FZ88"/>
<sequence>MLIDTKYLQVLIRLRRMGLLKKEDIQNYGLLHILCREDYFIEKRFRFLVEWDPSALTQTNEYGWLPIHCTSAESSIRGLELAFENGILYFPKKKGINLLFREDKYGETPFQLACEKYKPKQVNEIVEDTLIRYITSFDNHASPLNIADALMMAALEENVHLDSVYTLIRRQPDILQKILSESDADADADVDATSEVI</sequence>
<gene>
    <name evidence="1" type="ORF">FRACYDRAFT_216370</name>
</gene>
<dbReference type="EMBL" id="KV784353">
    <property type="protein sequence ID" value="OEU23455.1"/>
    <property type="molecule type" value="Genomic_DNA"/>
</dbReference>
<evidence type="ECO:0000313" key="2">
    <source>
        <dbReference type="Proteomes" id="UP000095751"/>
    </source>
</evidence>
<dbReference type="InterPro" id="IPR036770">
    <property type="entry name" value="Ankyrin_rpt-contain_sf"/>
</dbReference>
<proteinExistence type="predicted"/>
<dbReference type="AlphaFoldDB" id="A0A1E7FZ88"/>
<dbReference type="Proteomes" id="UP000095751">
    <property type="component" value="Unassembled WGS sequence"/>
</dbReference>
<dbReference type="SUPFAM" id="SSF48403">
    <property type="entry name" value="Ankyrin repeat"/>
    <property type="match status" value="1"/>
</dbReference>
<dbReference type="KEGG" id="fcy:FRACYDRAFT_216370"/>
<keyword evidence="2" id="KW-1185">Reference proteome</keyword>
<dbReference type="Gene3D" id="1.25.40.20">
    <property type="entry name" value="Ankyrin repeat-containing domain"/>
    <property type="match status" value="1"/>
</dbReference>
<accession>A0A1E7FZ88</accession>
<protein>
    <submittedName>
        <fullName evidence="1">Uncharacterized protein</fullName>
    </submittedName>
</protein>
<organism evidence="1 2">
    <name type="scientific">Fragilariopsis cylindrus CCMP1102</name>
    <dbReference type="NCBI Taxonomy" id="635003"/>
    <lineage>
        <taxon>Eukaryota</taxon>
        <taxon>Sar</taxon>
        <taxon>Stramenopiles</taxon>
        <taxon>Ochrophyta</taxon>
        <taxon>Bacillariophyta</taxon>
        <taxon>Bacillariophyceae</taxon>
        <taxon>Bacillariophycidae</taxon>
        <taxon>Bacillariales</taxon>
        <taxon>Bacillariaceae</taxon>
        <taxon>Fragilariopsis</taxon>
    </lineage>
</organism>